<proteinExistence type="predicted"/>
<accession>A0A853DA72</accession>
<sequence length="207" mass="22139">MTVTRPATGVLYLHGDRQRVDTWVRRGQAPCFVVPLSGWIAVVPAGAAPAPAPYDAGHLVLASRGVPSNLRSALGLFDIDGRAVVTVHPAGWRAVPRWLVWESGRGTARVPSLPAASPMDLVRAAGVAPEVEREVRAVLAERSAAVTDVLGDLVELLALPGERLVFGRGVKSAEGSTLVEPEERSVRQYERLVLERTEIRDTVTGSS</sequence>
<dbReference type="Proteomes" id="UP000571817">
    <property type="component" value="Unassembled WGS sequence"/>
</dbReference>
<name>A0A853DA72_9MICO</name>
<comment type="caution">
    <text evidence="1">The sequence shown here is derived from an EMBL/GenBank/DDBJ whole genome shotgun (WGS) entry which is preliminary data.</text>
</comment>
<keyword evidence="2" id="KW-1185">Reference proteome</keyword>
<dbReference type="AlphaFoldDB" id="A0A853DA72"/>
<dbReference type="RefSeq" id="WP_179480227.1">
    <property type="nucleotide sequence ID" value="NZ_JACCFW010000001.1"/>
</dbReference>
<reference evidence="1 2" key="1">
    <citation type="submission" date="2020-07" db="EMBL/GenBank/DDBJ databases">
        <title>Sequencing the genomes of 1000 actinobacteria strains.</title>
        <authorList>
            <person name="Klenk H.-P."/>
        </authorList>
    </citation>
    <scope>NUCLEOTIDE SEQUENCE [LARGE SCALE GENOMIC DNA]</scope>
    <source>
        <strain evidence="1 2">DSM 29531</strain>
    </source>
</reference>
<evidence type="ECO:0000313" key="2">
    <source>
        <dbReference type="Proteomes" id="UP000571817"/>
    </source>
</evidence>
<dbReference type="EMBL" id="JACCFW010000001">
    <property type="protein sequence ID" value="NYJ74386.1"/>
    <property type="molecule type" value="Genomic_DNA"/>
</dbReference>
<organism evidence="1 2">
    <name type="scientific">Allobranchiibius huperziae</name>
    <dbReference type="NCBI Taxonomy" id="1874116"/>
    <lineage>
        <taxon>Bacteria</taxon>
        <taxon>Bacillati</taxon>
        <taxon>Actinomycetota</taxon>
        <taxon>Actinomycetes</taxon>
        <taxon>Micrococcales</taxon>
        <taxon>Dermacoccaceae</taxon>
        <taxon>Allobranchiibius</taxon>
    </lineage>
</organism>
<gene>
    <name evidence="1" type="ORF">HNR15_001349</name>
</gene>
<protein>
    <submittedName>
        <fullName evidence="1">Uncharacterized protein</fullName>
    </submittedName>
</protein>
<evidence type="ECO:0000313" key="1">
    <source>
        <dbReference type="EMBL" id="NYJ74386.1"/>
    </source>
</evidence>